<dbReference type="PANTHER" id="PTHR43194:SF2">
    <property type="entry name" value="PEROXISOMAL MEMBRANE PROTEIN LPX1"/>
    <property type="match status" value="1"/>
</dbReference>
<keyword evidence="1" id="KW-0732">Signal</keyword>
<evidence type="ECO:0000259" key="2">
    <source>
        <dbReference type="Pfam" id="PF12697"/>
    </source>
</evidence>
<proteinExistence type="predicted"/>
<dbReference type="Gene3D" id="3.40.50.1820">
    <property type="entry name" value="alpha/beta hydrolase"/>
    <property type="match status" value="1"/>
</dbReference>
<dbReference type="OrthoDB" id="7172093at2"/>
<protein>
    <submittedName>
        <fullName evidence="3">Alpha/beta hydrolase</fullName>
    </submittedName>
</protein>
<dbReference type="PANTHER" id="PTHR43194">
    <property type="entry name" value="HYDROLASE ALPHA/BETA FOLD FAMILY"/>
    <property type="match status" value="1"/>
</dbReference>
<dbReference type="Proteomes" id="UP000228945">
    <property type="component" value="Chromosome"/>
</dbReference>
<dbReference type="GO" id="GO:0016787">
    <property type="term" value="F:hydrolase activity"/>
    <property type="evidence" value="ECO:0007669"/>
    <property type="project" value="UniProtKB-KW"/>
</dbReference>
<dbReference type="AlphaFoldDB" id="A0A2D2B062"/>
<feature type="signal peptide" evidence="1">
    <location>
        <begin position="1"/>
        <end position="21"/>
    </location>
</feature>
<dbReference type="SUPFAM" id="SSF53474">
    <property type="entry name" value="alpha/beta-Hydrolases"/>
    <property type="match status" value="1"/>
</dbReference>
<feature type="domain" description="AB hydrolase-1" evidence="2">
    <location>
        <begin position="38"/>
        <end position="284"/>
    </location>
</feature>
<accession>A0A2D2B062</accession>
<dbReference type="InterPro" id="IPR000073">
    <property type="entry name" value="AB_hydrolase_1"/>
</dbReference>
<dbReference type="RefSeq" id="WP_099622901.1">
    <property type="nucleotide sequence ID" value="NZ_CP024201.1"/>
</dbReference>
<evidence type="ECO:0000313" key="3">
    <source>
        <dbReference type="EMBL" id="ATQ43652.1"/>
    </source>
</evidence>
<reference evidence="3 4" key="1">
    <citation type="submission" date="2017-10" db="EMBL/GenBank/DDBJ databases">
        <title>Genome sequence of Caulobacter mirabilis FWC38.</title>
        <authorList>
            <person name="Fiebig A."/>
            <person name="Crosson S."/>
        </authorList>
    </citation>
    <scope>NUCLEOTIDE SEQUENCE [LARGE SCALE GENOMIC DNA]</scope>
    <source>
        <strain evidence="3 4">FWC 38</strain>
    </source>
</reference>
<evidence type="ECO:0000313" key="4">
    <source>
        <dbReference type="Proteomes" id="UP000228945"/>
    </source>
</evidence>
<evidence type="ECO:0000256" key="1">
    <source>
        <dbReference type="SAM" id="SignalP"/>
    </source>
</evidence>
<sequence>MRLLPAILAAAALLLPALASAAEPTRFTVEVRGKGPDVILIPGLTSSREVWADTVKQLEGRYRLHLIQVNGFAGAPAGANAQGAVVEPLEEEIAAYIADRKLKQPAVIGHSMGGFTGLLLAERHPEAVGKVMIVDALPFFSVLVGGPSATVDGIKPQAGALRDQMLAQTPEAFAAGQKGTMTRLVKSPEGLEKAVAWSLASDRGVVARAMYDVMTTDLRAALPGVKTPITVVYARDDKAMGPMGAFVGQLYQSQYAALPNKTLVEVDDALHFVMFDQPAAFAKAVDAFLQ</sequence>
<name>A0A2D2B062_9CAUL</name>
<dbReference type="InterPro" id="IPR029058">
    <property type="entry name" value="AB_hydrolase_fold"/>
</dbReference>
<dbReference type="KEGG" id="cmb:CSW64_15250"/>
<dbReference type="EMBL" id="CP024201">
    <property type="protein sequence ID" value="ATQ43652.1"/>
    <property type="molecule type" value="Genomic_DNA"/>
</dbReference>
<keyword evidence="4" id="KW-1185">Reference proteome</keyword>
<keyword evidence="3" id="KW-0378">Hydrolase</keyword>
<feature type="chain" id="PRO_5013662535" evidence="1">
    <location>
        <begin position="22"/>
        <end position="290"/>
    </location>
</feature>
<dbReference type="InterPro" id="IPR050228">
    <property type="entry name" value="Carboxylesterase_BioH"/>
</dbReference>
<organism evidence="3 4">
    <name type="scientific">Caulobacter mirabilis</name>
    <dbReference type="NCBI Taxonomy" id="69666"/>
    <lineage>
        <taxon>Bacteria</taxon>
        <taxon>Pseudomonadati</taxon>
        <taxon>Pseudomonadota</taxon>
        <taxon>Alphaproteobacteria</taxon>
        <taxon>Caulobacterales</taxon>
        <taxon>Caulobacteraceae</taxon>
        <taxon>Caulobacter</taxon>
    </lineage>
</organism>
<dbReference type="Pfam" id="PF12697">
    <property type="entry name" value="Abhydrolase_6"/>
    <property type="match status" value="1"/>
</dbReference>
<gene>
    <name evidence="3" type="ORF">CSW64_15250</name>
</gene>